<dbReference type="KEGG" id="slb:AWJ20_2956"/>
<proteinExistence type="predicted"/>
<feature type="compositionally biased region" description="Acidic residues" evidence="1">
    <location>
        <begin position="7"/>
        <end position="17"/>
    </location>
</feature>
<dbReference type="EMBL" id="CP014503">
    <property type="protein sequence ID" value="ANB15329.1"/>
    <property type="molecule type" value="Genomic_DNA"/>
</dbReference>
<protein>
    <recommendedName>
        <fullName evidence="2">RNB domain-containing protein</fullName>
    </recommendedName>
</protein>
<dbReference type="AlphaFoldDB" id="A0A167FI52"/>
<reference evidence="3 4" key="1">
    <citation type="submission" date="2016-02" db="EMBL/GenBank/DDBJ databases">
        <title>Complete genome sequence and transcriptome regulation of the pentose utilising yeast Sugiyamaella lignohabitans.</title>
        <authorList>
            <person name="Bellasio M."/>
            <person name="Peymann A."/>
            <person name="Valli M."/>
            <person name="Sipitzky M."/>
            <person name="Graf A."/>
            <person name="Sauer M."/>
            <person name="Marx H."/>
            <person name="Mattanovich D."/>
        </authorList>
    </citation>
    <scope>NUCLEOTIDE SEQUENCE [LARGE SCALE GENOMIC DNA]</scope>
    <source>
        <strain evidence="3 4">CBS 10342</strain>
    </source>
</reference>
<gene>
    <name evidence="3" type="ORF">AWJ20_2956</name>
</gene>
<dbReference type="GeneID" id="30034924"/>
<dbReference type="GO" id="GO:0004540">
    <property type="term" value="F:RNA nuclease activity"/>
    <property type="evidence" value="ECO:0007669"/>
    <property type="project" value="InterPro"/>
</dbReference>
<keyword evidence="4" id="KW-1185">Reference proteome</keyword>
<evidence type="ECO:0000256" key="1">
    <source>
        <dbReference type="SAM" id="MobiDB-lite"/>
    </source>
</evidence>
<dbReference type="GO" id="GO:0003723">
    <property type="term" value="F:RNA binding"/>
    <property type="evidence" value="ECO:0007669"/>
    <property type="project" value="InterPro"/>
</dbReference>
<name>A0A167FI52_9ASCO</name>
<organism evidence="3 4">
    <name type="scientific">Sugiyamaella lignohabitans</name>
    <dbReference type="NCBI Taxonomy" id="796027"/>
    <lineage>
        <taxon>Eukaryota</taxon>
        <taxon>Fungi</taxon>
        <taxon>Dikarya</taxon>
        <taxon>Ascomycota</taxon>
        <taxon>Saccharomycotina</taxon>
        <taxon>Dipodascomycetes</taxon>
        <taxon>Dipodascales</taxon>
        <taxon>Trichomonascaceae</taxon>
        <taxon>Sugiyamaella</taxon>
    </lineage>
</organism>
<dbReference type="RefSeq" id="XP_018737806.1">
    <property type="nucleotide sequence ID" value="XM_018879937.1"/>
</dbReference>
<dbReference type="Proteomes" id="UP000189580">
    <property type="component" value="Chromosome b"/>
</dbReference>
<dbReference type="SUPFAM" id="SSF50249">
    <property type="entry name" value="Nucleic acid-binding proteins"/>
    <property type="match status" value="1"/>
</dbReference>
<dbReference type="SMART" id="SM00955">
    <property type="entry name" value="RNB"/>
    <property type="match status" value="1"/>
</dbReference>
<evidence type="ECO:0000313" key="3">
    <source>
        <dbReference type="EMBL" id="ANB15329.1"/>
    </source>
</evidence>
<feature type="region of interest" description="Disordered" evidence="1">
    <location>
        <begin position="1"/>
        <end position="22"/>
    </location>
</feature>
<feature type="domain" description="RNB" evidence="2">
    <location>
        <begin position="454"/>
        <end position="760"/>
    </location>
</feature>
<accession>A0A167FI52</accession>
<dbReference type="InterPro" id="IPR012340">
    <property type="entry name" value="NA-bd_OB-fold"/>
</dbReference>
<evidence type="ECO:0000259" key="2">
    <source>
        <dbReference type="SMART" id="SM00955"/>
    </source>
</evidence>
<dbReference type="InterPro" id="IPR001900">
    <property type="entry name" value="RNase_II/R"/>
</dbReference>
<dbReference type="OrthoDB" id="1865897at2759"/>
<evidence type="ECO:0000313" key="4">
    <source>
        <dbReference type="Proteomes" id="UP000189580"/>
    </source>
</evidence>
<sequence length="888" mass="100053">MSPDAEITFESDGDDNSEGSNEFIRFNPLPSRGIKARHQRKLSTQDLLDGHKLSMDQIYTGRPKNTIPSLAYYSEISETNGFDLEPSTDAGQKLFKQIESEAVINRSIGSVSVTSFIGSECYRTDVLPGDMVEVCSRDGHTTFGMILAVDDSATMADVLSVDGAYFRLSLKCSSHSLSSKLTLILRGLITPSKLSQYTSIPESKDIYMHFMNIVIKDALALVPLLSPYLQPVYAYLAQPDTLQATNLEYITRNMISASRNALERKVNPSPISQISLRLATYLSACGNNLRFARLSVDSPVVAVSERAFDAIVKIMHYLTDQELSSYINAFKELLLTPVKPNLSQHTDSMPTPSGLSPIITFLQSYVISPDPRLSDAVRSILSKLYRERDSEIWLSSPSSVHKLLSEAGASVKDEPFSVKGGLAWSSDSKQNDLHKIFERQFKKHRRPKGFFENRITWEKLPVYRLGGEKDIGFSLEKTSAGTFKFFIHFPDFTSVLQQDEPAVKTLMKIGKSWIAPFGVQSLFPKTFVDAFREDCLTKSWTVSVNIPSLDADLLEHTSCEVTQTYIPKKLQTDVHLPSDDGLIVTSDIVRDHNHGLSREHVLRIRSICSLLENTFWSRINNGSVFDFPMSSRSYYPVEIDSSQSKLDFTLRDIIRESRILTGILVGNFGALNQLPLPYLRQGRGQTGEMHRYCKERRSKGSISTSDRILAESFLTNERISKFPGPYAGLGIADAYVHIGSPFEDTLSLYSQWVLREHLQRKNMVTNNDDEAVLNRNLLRNKEISSAYMESQIYAQRDLVTYFYEKLKRYNALRRLEDELRVSNNYYIFRCEIVEDAQFPDMAIAYCHDLNLLVDVVLYPDSSVSSGDTVLCTEIIELTPVDGLLVLGL</sequence>